<dbReference type="Pfam" id="PF00015">
    <property type="entry name" value="MCPsignal"/>
    <property type="match status" value="1"/>
</dbReference>
<dbReference type="InterPro" id="IPR012292">
    <property type="entry name" value="Globin/Proto"/>
</dbReference>
<dbReference type="InterPro" id="IPR004090">
    <property type="entry name" value="Chemotax_Me-accpt_rcpt"/>
</dbReference>
<comment type="caution">
    <text evidence="7">The sequence shown here is derived from an EMBL/GenBank/DDBJ whole genome shotgun (WGS) entry which is preliminary data.</text>
</comment>
<dbReference type="PRINTS" id="PR00260">
    <property type="entry name" value="CHEMTRNSDUCR"/>
</dbReference>
<proteinExistence type="inferred from homology"/>
<feature type="coiled-coil region" evidence="4">
    <location>
        <begin position="165"/>
        <end position="192"/>
    </location>
</feature>
<dbReference type="PANTHER" id="PTHR43531">
    <property type="entry name" value="PROTEIN ICFG"/>
    <property type="match status" value="1"/>
</dbReference>
<dbReference type="Gene3D" id="1.10.287.950">
    <property type="entry name" value="Methyl-accepting chemotaxis protein"/>
    <property type="match status" value="1"/>
</dbReference>
<dbReference type="Gene3D" id="1.10.490.10">
    <property type="entry name" value="Globins"/>
    <property type="match status" value="1"/>
</dbReference>
<evidence type="ECO:0000256" key="1">
    <source>
        <dbReference type="ARBA" id="ARBA00022500"/>
    </source>
</evidence>
<dbReference type="Proteomes" id="UP001174932">
    <property type="component" value="Unassembled WGS sequence"/>
</dbReference>
<dbReference type="InterPro" id="IPR039379">
    <property type="entry name" value="Protoglobin_sensor_dom"/>
</dbReference>
<evidence type="ECO:0000256" key="2">
    <source>
        <dbReference type="ARBA" id="ARBA00029447"/>
    </source>
</evidence>
<reference evidence="7" key="2">
    <citation type="submission" date="2023-07" db="EMBL/GenBank/DDBJ databases">
        <authorList>
            <person name="Shen H."/>
        </authorList>
    </citation>
    <scope>NUCLEOTIDE SEQUENCE</scope>
    <source>
        <strain evidence="7">TNR-22</strain>
    </source>
</reference>
<keyword evidence="1" id="KW-0145">Chemotaxis</keyword>
<dbReference type="SUPFAM" id="SSF58104">
    <property type="entry name" value="Methyl-accepting chemotaxis protein (MCP) signaling domain"/>
    <property type="match status" value="1"/>
</dbReference>
<dbReference type="CDD" id="cd01068">
    <property type="entry name" value="globin_sensor"/>
    <property type="match status" value="1"/>
</dbReference>
<evidence type="ECO:0000256" key="4">
    <source>
        <dbReference type="SAM" id="Coils"/>
    </source>
</evidence>
<dbReference type="RefSeq" id="WP_304377112.1">
    <property type="nucleotide sequence ID" value="NZ_JAUOZU010000009.1"/>
</dbReference>
<dbReference type="Pfam" id="PF11563">
    <property type="entry name" value="Protoglobin"/>
    <property type="match status" value="1"/>
</dbReference>
<organism evidence="7 8">
    <name type="scientific">Rhizobium alvei</name>
    <dbReference type="NCBI Taxonomy" id="1132659"/>
    <lineage>
        <taxon>Bacteria</taxon>
        <taxon>Pseudomonadati</taxon>
        <taxon>Pseudomonadota</taxon>
        <taxon>Alphaproteobacteria</taxon>
        <taxon>Hyphomicrobiales</taxon>
        <taxon>Rhizobiaceae</taxon>
        <taxon>Rhizobium/Agrobacterium group</taxon>
        <taxon>Rhizobium</taxon>
    </lineage>
</organism>
<evidence type="ECO:0000313" key="7">
    <source>
        <dbReference type="EMBL" id="MDO6965181.1"/>
    </source>
</evidence>
<keyword evidence="8" id="KW-1185">Reference proteome</keyword>
<evidence type="ECO:0000256" key="5">
    <source>
        <dbReference type="SAM" id="MobiDB-lite"/>
    </source>
</evidence>
<dbReference type="SMART" id="SM00283">
    <property type="entry name" value="MA"/>
    <property type="match status" value="1"/>
</dbReference>
<dbReference type="PROSITE" id="PS50111">
    <property type="entry name" value="CHEMOTAXIS_TRANSDUC_2"/>
    <property type="match status" value="1"/>
</dbReference>
<gene>
    <name evidence="7" type="ORF">Q4481_14530</name>
</gene>
<reference evidence="7" key="1">
    <citation type="journal article" date="2015" name="Int. J. Syst. Evol. Microbiol.">
        <title>Rhizobium alvei sp. nov., isolated from a freshwater river.</title>
        <authorList>
            <person name="Sheu S.Y."/>
            <person name="Huang H.W."/>
            <person name="Young C.C."/>
            <person name="Chen W.M."/>
        </authorList>
    </citation>
    <scope>NUCLEOTIDE SEQUENCE</scope>
    <source>
        <strain evidence="7">TNR-22</strain>
    </source>
</reference>
<dbReference type="CDD" id="cd11386">
    <property type="entry name" value="MCP_signal"/>
    <property type="match status" value="1"/>
</dbReference>
<comment type="similarity">
    <text evidence="2">Belongs to the methyl-accepting chemotaxis (MCP) protein family.</text>
</comment>
<keyword evidence="4" id="KW-0175">Coiled coil</keyword>
<dbReference type="InterPro" id="IPR004089">
    <property type="entry name" value="MCPsignal_dom"/>
</dbReference>
<dbReference type="InterPro" id="IPR044398">
    <property type="entry name" value="Globin-sensor_dom"/>
</dbReference>
<dbReference type="EMBL" id="JAUOZU010000009">
    <property type="protein sequence ID" value="MDO6965181.1"/>
    <property type="molecule type" value="Genomic_DNA"/>
</dbReference>
<dbReference type="InterPro" id="IPR009050">
    <property type="entry name" value="Globin-like_sf"/>
</dbReference>
<sequence length="514" mass="55662">MHSESADLETLKQRLDFLGLNEEAVGKLRSMQGLVQESIGPALDTFYKKVRATPDTARFFRDDSHISGAKNLQSKHWGLITSGSLNKDYVQGVTAIGKAHARIGLEPRWYIAGYALVLEQLIHSTMEKHWPGMFGKGKAHELAGEVSVIVKAALLDMDYAISVYLDELAQRREESERARRKGEEEQKEALDRLSTILSALSGGDLEMRLPDDLPENYSGMVENYNSAIEALRMSISTVRQSAEEILSTSRDISQSTRELAGRTEQQAAGVEESSAALHELSESVTATASGARKASDVTSETLTVAQSSGAIVSDAVEAMGAIERSSTEISTIIGVIDEIAFQTNLLALNAGVEAARAGEAGRGFAVVAQEVRELAQRSAAAARKIKTIIAESVSQVQTGVTLVNRSGESLNDIIRRIQELEQIISGIAAATGEQSSGLGEVSSAIGQMDTITQQNASMVDRTSTQIKELTDEVERLTMALRGFRTRDPSRPAQTLPRGQERRQDSRAYNSSHAA</sequence>
<name>A0ABT8YNT8_9HYPH</name>
<evidence type="ECO:0000313" key="8">
    <source>
        <dbReference type="Proteomes" id="UP001174932"/>
    </source>
</evidence>
<dbReference type="SUPFAM" id="SSF46458">
    <property type="entry name" value="Globin-like"/>
    <property type="match status" value="1"/>
</dbReference>
<feature type="region of interest" description="Disordered" evidence="5">
    <location>
        <begin position="249"/>
        <end position="274"/>
    </location>
</feature>
<dbReference type="PANTHER" id="PTHR43531:SF11">
    <property type="entry name" value="METHYL-ACCEPTING CHEMOTAXIS PROTEIN 3"/>
    <property type="match status" value="1"/>
</dbReference>
<evidence type="ECO:0000259" key="6">
    <source>
        <dbReference type="PROSITE" id="PS50111"/>
    </source>
</evidence>
<dbReference type="InterPro" id="IPR051310">
    <property type="entry name" value="MCP_chemotaxis"/>
</dbReference>
<feature type="region of interest" description="Disordered" evidence="5">
    <location>
        <begin position="482"/>
        <end position="514"/>
    </location>
</feature>
<evidence type="ECO:0000256" key="3">
    <source>
        <dbReference type="PROSITE-ProRule" id="PRU00284"/>
    </source>
</evidence>
<feature type="domain" description="Methyl-accepting transducer" evidence="6">
    <location>
        <begin position="241"/>
        <end position="470"/>
    </location>
</feature>
<protein>
    <submittedName>
        <fullName evidence="7">Globin-coupled sensor protein</fullName>
    </submittedName>
</protein>
<keyword evidence="3" id="KW-0807">Transducer</keyword>
<accession>A0ABT8YNT8</accession>